<proteinExistence type="inferred from homology"/>
<dbReference type="PANTHER" id="PTHR30408">
    <property type="entry name" value="TYPE-1 RESTRICTION ENZYME ECOKI SPECIFICITY PROTEIN"/>
    <property type="match status" value="1"/>
</dbReference>
<evidence type="ECO:0000256" key="3">
    <source>
        <dbReference type="ARBA" id="ARBA00023125"/>
    </source>
</evidence>
<dbReference type="InterPro" id="IPR044946">
    <property type="entry name" value="Restrct_endonuc_typeI_TRD_sf"/>
</dbReference>
<dbReference type="InterPro" id="IPR052021">
    <property type="entry name" value="Type-I_RS_S_subunit"/>
</dbReference>
<dbReference type="InterPro" id="IPR000055">
    <property type="entry name" value="Restrct_endonuc_typeI_TRD"/>
</dbReference>
<dbReference type="GO" id="GO:0004519">
    <property type="term" value="F:endonuclease activity"/>
    <property type="evidence" value="ECO:0007669"/>
    <property type="project" value="UniProtKB-KW"/>
</dbReference>
<accession>A0A6A1X1M5</accession>
<dbReference type="GO" id="GO:0003677">
    <property type="term" value="F:DNA binding"/>
    <property type="evidence" value="ECO:0007669"/>
    <property type="project" value="UniProtKB-KW"/>
</dbReference>
<evidence type="ECO:0000259" key="4">
    <source>
        <dbReference type="Pfam" id="PF01420"/>
    </source>
</evidence>
<feature type="domain" description="Type I restriction modification DNA specificity" evidence="4">
    <location>
        <begin position="216"/>
        <end position="381"/>
    </location>
</feature>
<dbReference type="EMBL" id="VWFC01000112">
    <property type="protein sequence ID" value="KAB1316960.1"/>
    <property type="molecule type" value="Genomic_DNA"/>
</dbReference>
<evidence type="ECO:0000256" key="1">
    <source>
        <dbReference type="ARBA" id="ARBA00010923"/>
    </source>
</evidence>
<sequence>MEKKEKAPVLRFKDTNGKDYPAWEQRKFQEITQRVSTSSISSIDFPSVEYEDIEAGSGTLNKDVKLKEKNKKGTVFNKNDILFGKLRPYLMNWLLADFKGVAVGDFWVLRSQNCDPKFVYSLIHSKSFQEVANRSSGSKMPRADWNLVSNTLFFVPSQNNEQRKIGELFSSLDKVITLHQRKLEALKKLKRTLLQKMFPKKGHLKPELRFFGFTNDWEQRKLGDIGTVQMNKRIFKTQTSTSGEIPFYKIGTFGKIPDAYISRELFEEYKKKYPYPKKGDLLLSASGSIGNVVEYNGEEAYFQDSNIVWLEHGKTISNFFLKAFYSVVNWEGIEGTTIKRLYNKTILDTPITLPSFEEQEKIGNFFTVLDKVITLHQRKLEIYKKLKKGLLQKMFI</sequence>
<dbReference type="GO" id="GO:0009307">
    <property type="term" value="P:DNA restriction-modification system"/>
    <property type="evidence" value="ECO:0007669"/>
    <property type="project" value="UniProtKB-KW"/>
</dbReference>
<reference evidence="5 6" key="1">
    <citation type="journal article" date="2019" name="Nat. Med.">
        <title>A library of human gut bacterial isolates paired with longitudinal multiomics data enables mechanistic microbiome research.</title>
        <authorList>
            <person name="Poyet M."/>
            <person name="Groussin M."/>
            <person name="Gibbons S.M."/>
            <person name="Avila-Pacheco J."/>
            <person name="Jiang X."/>
            <person name="Kearney S.M."/>
            <person name="Perrotta A.R."/>
            <person name="Berdy B."/>
            <person name="Zhao S."/>
            <person name="Lieberman T.D."/>
            <person name="Swanson P.K."/>
            <person name="Smith M."/>
            <person name="Roesemann S."/>
            <person name="Alexander J.E."/>
            <person name="Rich S.A."/>
            <person name="Livny J."/>
            <person name="Vlamakis H."/>
            <person name="Clish C."/>
            <person name="Bullock K."/>
            <person name="Deik A."/>
            <person name="Scott J."/>
            <person name="Pierce K.A."/>
            <person name="Xavier R.J."/>
            <person name="Alm E.J."/>
        </authorList>
    </citation>
    <scope>NUCLEOTIDE SEQUENCE [LARGE SCALE GENOMIC DNA]</scope>
    <source>
        <strain evidence="5 6">BIOML-A2</strain>
    </source>
</reference>
<keyword evidence="5" id="KW-0540">Nuclease</keyword>
<organism evidence="5 6">
    <name type="scientific">Bacteroides ovatus</name>
    <dbReference type="NCBI Taxonomy" id="28116"/>
    <lineage>
        <taxon>Bacteria</taxon>
        <taxon>Pseudomonadati</taxon>
        <taxon>Bacteroidota</taxon>
        <taxon>Bacteroidia</taxon>
        <taxon>Bacteroidales</taxon>
        <taxon>Bacteroidaceae</taxon>
        <taxon>Bacteroides</taxon>
    </lineage>
</organism>
<keyword evidence="2" id="KW-0680">Restriction system</keyword>
<dbReference type="Gene3D" id="3.90.220.20">
    <property type="entry name" value="DNA methylase specificity domains"/>
    <property type="match status" value="2"/>
</dbReference>
<evidence type="ECO:0000256" key="2">
    <source>
        <dbReference type="ARBA" id="ARBA00022747"/>
    </source>
</evidence>
<name>A0A6A1X1M5_BACOV</name>
<feature type="domain" description="Type I restriction modification DNA specificity" evidence="4">
    <location>
        <begin position="58"/>
        <end position="187"/>
    </location>
</feature>
<protein>
    <submittedName>
        <fullName evidence="5">Restriction endonuclease subunit S</fullName>
    </submittedName>
</protein>
<keyword evidence="5" id="KW-0378">Hydrolase</keyword>
<dbReference type="PANTHER" id="PTHR30408:SF12">
    <property type="entry name" value="TYPE I RESTRICTION ENZYME MJAVIII SPECIFICITY SUBUNIT"/>
    <property type="match status" value="1"/>
</dbReference>
<dbReference type="CDD" id="cd17292">
    <property type="entry name" value="RMtype1_S_LlaA17I_TRD2-CR2_like"/>
    <property type="match status" value="1"/>
</dbReference>
<comment type="similarity">
    <text evidence="1">Belongs to the type-I restriction system S methylase family.</text>
</comment>
<dbReference type="SUPFAM" id="SSF116734">
    <property type="entry name" value="DNA methylase specificity domain"/>
    <property type="match status" value="2"/>
</dbReference>
<dbReference type="AlphaFoldDB" id="A0A6A1X1M5"/>
<dbReference type="Proteomes" id="UP000375690">
    <property type="component" value="Unassembled WGS sequence"/>
</dbReference>
<keyword evidence="3" id="KW-0238">DNA-binding</keyword>
<evidence type="ECO:0000313" key="6">
    <source>
        <dbReference type="Proteomes" id="UP000375690"/>
    </source>
</evidence>
<gene>
    <name evidence="5" type="ORF">F3B53_26695</name>
</gene>
<evidence type="ECO:0000313" key="5">
    <source>
        <dbReference type="EMBL" id="KAB1316960.1"/>
    </source>
</evidence>
<dbReference type="Pfam" id="PF01420">
    <property type="entry name" value="Methylase_S"/>
    <property type="match status" value="2"/>
</dbReference>
<comment type="caution">
    <text evidence="5">The sequence shown here is derived from an EMBL/GenBank/DDBJ whole genome shotgun (WGS) entry which is preliminary data.</text>
</comment>
<keyword evidence="5" id="KW-0255">Endonuclease</keyword>